<evidence type="ECO:0000256" key="5">
    <source>
        <dbReference type="ARBA" id="ARBA00022840"/>
    </source>
</evidence>
<dbReference type="STRING" id="464029.SAMN02982989_1457"/>
<evidence type="ECO:0000256" key="1">
    <source>
        <dbReference type="ARBA" id="ARBA00004651"/>
    </source>
</evidence>
<feature type="transmembrane region" description="Helical" evidence="8">
    <location>
        <begin position="30"/>
        <end position="53"/>
    </location>
</feature>
<feature type="transmembrane region" description="Helical" evidence="8">
    <location>
        <begin position="59"/>
        <end position="81"/>
    </location>
</feature>
<dbReference type="SUPFAM" id="SSF90123">
    <property type="entry name" value="ABC transporter transmembrane region"/>
    <property type="match status" value="1"/>
</dbReference>
<dbReference type="GO" id="GO:0140359">
    <property type="term" value="F:ABC-type transporter activity"/>
    <property type="evidence" value="ECO:0007669"/>
    <property type="project" value="InterPro"/>
</dbReference>
<evidence type="ECO:0000256" key="6">
    <source>
        <dbReference type="ARBA" id="ARBA00022989"/>
    </source>
</evidence>
<dbReference type="GO" id="GO:0016887">
    <property type="term" value="F:ATP hydrolysis activity"/>
    <property type="evidence" value="ECO:0007669"/>
    <property type="project" value="InterPro"/>
</dbReference>
<dbReference type="GO" id="GO:0030256">
    <property type="term" value="C:type I protein secretion system complex"/>
    <property type="evidence" value="ECO:0007669"/>
    <property type="project" value="InterPro"/>
</dbReference>
<dbReference type="PROSITE" id="PS50893">
    <property type="entry name" value="ABC_TRANSPORTER_2"/>
    <property type="match status" value="1"/>
</dbReference>
<dbReference type="PROSITE" id="PS00211">
    <property type="entry name" value="ABC_TRANSPORTER_1"/>
    <property type="match status" value="1"/>
</dbReference>
<organism evidence="11 12">
    <name type="scientific">Xaviernesmea oryzae</name>
    <dbReference type="NCBI Taxonomy" id="464029"/>
    <lineage>
        <taxon>Bacteria</taxon>
        <taxon>Pseudomonadati</taxon>
        <taxon>Pseudomonadota</taxon>
        <taxon>Alphaproteobacteria</taxon>
        <taxon>Hyphomicrobiales</taxon>
        <taxon>Rhizobiaceae</taxon>
        <taxon>Rhizobium/Agrobacterium group</taxon>
        <taxon>Xaviernesmea</taxon>
    </lineage>
</organism>
<gene>
    <name evidence="11" type="ORF">SAMN02982989_1457</name>
</gene>
<feature type="transmembrane region" description="Helical" evidence="8">
    <location>
        <begin position="169"/>
        <end position="188"/>
    </location>
</feature>
<dbReference type="Proteomes" id="UP000192903">
    <property type="component" value="Unassembled WGS sequence"/>
</dbReference>
<feature type="domain" description="ABC transmembrane type-1" evidence="10">
    <location>
        <begin position="34"/>
        <end position="310"/>
    </location>
</feature>
<accession>A0A1X7ELI2</accession>
<dbReference type="InterPro" id="IPR027417">
    <property type="entry name" value="P-loop_NTPase"/>
</dbReference>
<dbReference type="Pfam" id="PF00005">
    <property type="entry name" value="ABC_tran"/>
    <property type="match status" value="1"/>
</dbReference>
<feature type="transmembrane region" description="Helical" evidence="8">
    <location>
        <begin position="145"/>
        <end position="163"/>
    </location>
</feature>
<dbReference type="GO" id="GO:0030253">
    <property type="term" value="P:protein secretion by the type I secretion system"/>
    <property type="evidence" value="ECO:0007669"/>
    <property type="project" value="InterPro"/>
</dbReference>
<keyword evidence="5 11" id="KW-0067">ATP-binding</keyword>
<dbReference type="NCBIfam" id="TIGR01842">
    <property type="entry name" value="type_I_sec_PrtD"/>
    <property type="match status" value="1"/>
</dbReference>
<dbReference type="SMART" id="SM00382">
    <property type="entry name" value="AAA"/>
    <property type="match status" value="1"/>
</dbReference>
<dbReference type="GO" id="GO:0005524">
    <property type="term" value="F:ATP binding"/>
    <property type="evidence" value="ECO:0007669"/>
    <property type="project" value="UniProtKB-KW"/>
</dbReference>
<keyword evidence="12" id="KW-1185">Reference proteome</keyword>
<dbReference type="InterPro" id="IPR003439">
    <property type="entry name" value="ABC_transporter-like_ATP-bd"/>
</dbReference>
<comment type="similarity">
    <text evidence="2">Belongs to the ABC transporter superfamily.</text>
</comment>
<dbReference type="Gene3D" id="1.20.1560.10">
    <property type="entry name" value="ABC transporter type 1, transmembrane domain"/>
    <property type="match status" value="1"/>
</dbReference>
<dbReference type="PANTHER" id="PTHR24221:SF248">
    <property type="entry name" value="ABC TRANSPORTER TRANSMEMBRANE REGION"/>
    <property type="match status" value="1"/>
</dbReference>
<dbReference type="PROSITE" id="PS50929">
    <property type="entry name" value="ABC_TM1F"/>
    <property type="match status" value="1"/>
</dbReference>
<reference evidence="12" key="1">
    <citation type="submission" date="2017-04" db="EMBL/GenBank/DDBJ databases">
        <authorList>
            <person name="Varghese N."/>
            <person name="Submissions S."/>
        </authorList>
    </citation>
    <scope>NUCLEOTIDE SEQUENCE [LARGE SCALE GENOMIC DNA]</scope>
    <source>
        <strain evidence="12">B4P</strain>
    </source>
</reference>
<dbReference type="InterPro" id="IPR039421">
    <property type="entry name" value="Type_1_exporter"/>
</dbReference>
<name>A0A1X7ELI2_9HYPH</name>
<dbReference type="InterPro" id="IPR003593">
    <property type="entry name" value="AAA+_ATPase"/>
</dbReference>
<evidence type="ECO:0000313" key="12">
    <source>
        <dbReference type="Proteomes" id="UP000192903"/>
    </source>
</evidence>
<dbReference type="GO" id="GO:0034040">
    <property type="term" value="F:ATPase-coupled lipid transmembrane transporter activity"/>
    <property type="evidence" value="ECO:0007669"/>
    <property type="project" value="TreeGrafter"/>
</dbReference>
<feature type="transmembrane region" description="Helical" evidence="8">
    <location>
        <begin position="257"/>
        <end position="275"/>
    </location>
</feature>
<dbReference type="GO" id="GO:0005886">
    <property type="term" value="C:plasma membrane"/>
    <property type="evidence" value="ECO:0007669"/>
    <property type="project" value="UniProtKB-SubCell"/>
</dbReference>
<keyword evidence="7 8" id="KW-0472">Membrane</keyword>
<dbReference type="InterPro" id="IPR036640">
    <property type="entry name" value="ABC1_TM_sf"/>
</dbReference>
<evidence type="ECO:0000259" key="9">
    <source>
        <dbReference type="PROSITE" id="PS50893"/>
    </source>
</evidence>
<evidence type="ECO:0000256" key="8">
    <source>
        <dbReference type="SAM" id="Phobius"/>
    </source>
</evidence>
<evidence type="ECO:0000256" key="2">
    <source>
        <dbReference type="ARBA" id="ARBA00005417"/>
    </source>
</evidence>
<dbReference type="EMBL" id="FXAF01000006">
    <property type="protein sequence ID" value="SMF35589.1"/>
    <property type="molecule type" value="Genomic_DNA"/>
</dbReference>
<feature type="domain" description="ABC transporter" evidence="9">
    <location>
        <begin position="341"/>
        <end position="577"/>
    </location>
</feature>
<sequence>MGWNFRIGMGRVMTEKKTTSHTRIEGLRGIFVYLFGLSGIINILALTGAFYMLQIYDRALTSGSISTLIALSVLAIGLYLFQGIFDILRSQILVRLGARLDSRLAPLAHEVVIEMPRYGYSTAEAAERGRDVDTLRSFLAGQGPVALFDLPWMPVYLIFVWLLHPMLGMLTVGGALVLALLTLVAEVLTRRHARSMVKISVTRNAVLDSNTRNSDVLHAMGITRRAVERFERANRRHLECQTRTSDIGGTLSGISKVLRMMLQSAILGLGAYLAIKGEMSAGAIIASSIVTARALAPVDQAIAQWKGVVAARRSYHRISETLAVLKDKSALIDLPAPQQNLVVDNITTVAPTTGAVLLSDVSLEVRAGQALGLIGPSGGGKTTLARSILGIWPVLRGSVRIDGADLGQWTDAFFGEHVGYLPQDVALMDGTIAENISRFAETPDARKIIHAAKTAGIHEMIVHLRDGYQTELGPHGTALSAGQRQRIALARALYGDPFLVVLDEPNSNLDAEGEEALTKAIMAVRERGGIVVIVAHRPSALQAVDMVGLVQGGRLTAFGPKEQIIQPSKARPLVVEKSTGGERQKSLVGE</sequence>
<comment type="subcellular location">
    <subcellularLocation>
        <location evidence="1">Cell membrane</location>
        <topology evidence="1">Multi-pass membrane protein</topology>
    </subcellularLocation>
</comment>
<evidence type="ECO:0000256" key="7">
    <source>
        <dbReference type="ARBA" id="ARBA00023136"/>
    </source>
</evidence>
<dbReference type="SUPFAM" id="SSF52540">
    <property type="entry name" value="P-loop containing nucleoside triphosphate hydrolases"/>
    <property type="match status" value="1"/>
</dbReference>
<dbReference type="AlphaFoldDB" id="A0A1X7ELI2"/>
<dbReference type="InterPro" id="IPR010128">
    <property type="entry name" value="ATPase_T1SS_PrtD-like"/>
</dbReference>
<proteinExistence type="inferred from homology"/>
<evidence type="ECO:0000259" key="10">
    <source>
        <dbReference type="PROSITE" id="PS50929"/>
    </source>
</evidence>
<keyword evidence="4" id="KW-0547">Nucleotide-binding</keyword>
<evidence type="ECO:0000256" key="4">
    <source>
        <dbReference type="ARBA" id="ARBA00022741"/>
    </source>
</evidence>
<dbReference type="InterPro" id="IPR017871">
    <property type="entry name" value="ABC_transporter-like_CS"/>
</dbReference>
<dbReference type="PANTHER" id="PTHR24221">
    <property type="entry name" value="ATP-BINDING CASSETTE SUB-FAMILY B"/>
    <property type="match status" value="1"/>
</dbReference>
<protein>
    <submittedName>
        <fullName evidence="11">ATP-binding cassette, subfamily C</fullName>
    </submittedName>
</protein>
<evidence type="ECO:0000313" key="11">
    <source>
        <dbReference type="EMBL" id="SMF35589.1"/>
    </source>
</evidence>
<dbReference type="Pfam" id="PF00664">
    <property type="entry name" value="ABC_membrane"/>
    <property type="match status" value="1"/>
</dbReference>
<keyword evidence="3 8" id="KW-0812">Transmembrane</keyword>
<dbReference type="InterPro" id="IPR011527">
    <property type="entry name" value="ABC1_TM_dom"/>
</dbReference>
<dbReference type="Gene3D" id="3.40.50.300">
    <property type="entry name" value="P-loop containing nucleotide triphosphate hydrolases"/>
    <property type="match status" value="1"/>
</dbReference>
<evidence type="ECO:0000256" key="3">
    <source>
        <dbReference type="ARBA" id="ARBA00022692"/>
    </source>
</evidence>
<keyword evidence="6 8" id="KW-1133">Transmembrane helix</keyword>